<dbReference type="InterPro" id="IPR039422">
    <property type="entry name" value="MarR/SlyA-like"/>
</dbReference>
<dbReference type="SMART" id="SM00347">
    <property type="entry name" value="HTH_MARR"/>
    <property type="match status" value="1"/>
</dbReference>
<sequence length="151" mass="17138">MDTRNDRANRKYNNLFRLENELYHDIAVKMGLSDSAFGILYWLDDLGDGCLQRDVCVASGLTKQTVNSSVHKLERTGFVELRVEQGRGTHLHLTEAGRALVEERVRPVAEAETAAFVAMGSRDSEELLRLTHLHLEFLREQVEALPYPDGR</sequence>
<dbReference type="InterPro" id="IPR036390">
    <property type="entry name" value="WH_DNA-bd_sf"/>
</dbReference>
<dbReference type="AlphaFoldDB" id="A0A369MLP0"/>
<feature type="domain" description="HTH marR-type" evidence="1">
    <location>
        <begin position="25"/>
        <end position="124"/>
    </location>
</feature>
<dbReference type="GO" id="GO:0003700">
    <property type="term" value="F:DNA-binding transcription factor activity"/>
    <property type="evidence" value="ECO:0007669"/>
    <property type="project" value="InterPro"/>
</dbReference>
<reference evidence="2 3" key="1">
    <citation type="journal article" date="2018" name="Elife">
        <title>Discovery and characterization of a prevalent human gut bacterial enzyme sufficient for the inactivation of a family of plant toxins.</title>
        <authorList>
            <person name="Koppel N."/>
            <person name="Bisanz J.E."/>
            <person name="Pandelia M.E."/>
            <person name="Turnbaugh P.J."/>
            <person name="Balskus E.P."/>
        </authorList>
    </citation>
    <scope>NUCLEOTIDE SEQUENCE [LARGE SCALE GENOMIC DNA]</scope>
    <source>
        <strain evidence="2 3">W1 BHI 6</strain>
    </source>
</reference>
<comment type="caution">
    <text evidence="2">The sequence shown here is derived from an EMBL/GenBank/DDBJ whole genome shotgun (WGS) entry which is preliminary data.</text>
</comment>
<dbReference type="PANTHER" id="PTHR33164:SF43">
    <property type="entry name" value="HTH-TYPE TRANSCRIPTIONAL REPRESSOR YETL"/>
    <property type="match status" value="1"/>
</dbReference>
<name>A0A369MLP0_EGGLN</name>
<dbReference type="GO" id="GO:0006950">
    <property type="term" value="P:response to stress"/>
    <property type="evidence" value="ECO:0007669"/>
    <property type="project" value="TreeGrafter"/>
</dbReference>
<dbReference type="InterPro" id="IPR000835">
    <property type="entry name" value="HTH_MarR-typ"/>
</dbReference>
<evidence type="ECO:0000259" key="1">
    <source>
        <dbReference type="SMART" id="SM00347"/>
    </source>
</evidence>
<dbReference type="Gene3D" id="1.10.10.10">
    <property type="entry name" value="Winged helix-like DNA-binding domain superfamily/Winged helix DNA-binding domain"/>
    <property type="match status" value="1"/>
</dbReference>
<evidence type="ECO:0000313" key="3">
    <source>
        <dbReference type="Proteomes" id="UP000253970"/>
    </source>
</evidence>
<proteinExistence type="predicted"/>
<dbReference type="Proteomes" id="UP000253970">
    <property type="component" value="Unassembled WGS sequence"/>
</dbReference>
<evidence type="ECO:0000313" key="2">
    <source>
        <dbReference type="EMBL" id="RDB73407.1"/>
    </source>
</evidence>
<dbReference type="InterPro" id="IPR036388">
    <property type="entry name" value="WH-like_DNA-bd_sf"/>
</dbReference>
<dbReference type="PANTHER" id="PTHR33164">
    <property type="entry name" value="TRANSCRIPTIONAL REGULATOR, MARR FAMILY"/>
    <property type="match status" value="1"/>
</dbReference>
<accession>A0A369MLP0</accession>
<dbReference type="EMBL" id="PPTU01000001">
    <property type="protein sequence ID" value="RDB73407.1"/>
    <property type="molecule type" value="Genomic_DNA"/>
</dbReference>
<dbReference type="SUPFAM" id="SSF46785">
    <property type="entry name" value="Winged helix' DNA-binding domain"/>
    <property type="match status" value="1"/>
</dbReference>
<organism evidence="2 3">
    <name type="scientific">Eggerthella lenta</name>
    <name type="common">Eubacterium lentum</name>
    <dbReference type="NCBI Taxonomy" id="84112"/>
    <lineage>
        <taxon>Bacteria</taxon>
        <taxon>Bacillati</taxon>
        <taxon>Actinomycetota</taxon>
        <taxon>Coriobacteriia</taxon>
        <taxon>Eggerthellales</taxon>
        <taxon>Eggerthellaceae</taxon>
        <taxon>Eggerthella</taxon>
    </lineage>
</organism>
<dbReference type="RefSeq" id="WP_114532375.1">
    <property type="nucleotide sequence ID" value="NZ_PPTU01000001.1"/>
</dbReference>
<gene>
    <name evidence="2" type="ORF">C1875_00720</name>
</gene>
<protein>
    <submittedName>
        <fullName evidence="2">MarR family transcriptional regulator</fullName>
    </submittedName>
</protein>
<dbReference type="Pfam" id="PF12802">
    <property type="entry name" value="MarR_2"/>
    <property type="match status" value="1"/>
</dbReference>